<dbReference type="AlphaFoldDB" id="A0A0F9XHT5"/>
<proteinExistence type="predicted"/>
<comment type="caution">
    <text evidence="1">The sequence shown here is derived from an EMBL/GenBank/DDBJ whole genome shotgun (WGS) entry which is preliminary data.</text>
</comment>
<organism evidence="1">
    <name type="scientific">marine sediment metagenome</name>
    <dbReference type="NCBI Taxonomy" id="412755"/>
    <lineage>
        <taxon>unclassified sequences</taxon>
        <taxon>metagenomes</taxon>
        <taxon>ecological metagenomes</taxon>
    </lineage>
</organism>
<dbReference type="EMBL" id="LAZR01000050">
    <property type="protein sequence ID" value="KKN98681.1"/>
    <property type="molecule type" value="Genomic_DNA"/>
</dbReference>
<reference evidence="1" key="1">
    <citation type="journal article" date="2015" name="Nature">
        <title>Complex archaea that bridge the gap between prokaryotes and eukaryotes.</title>
        <authorList>
            <person name="Spang A."/>
            <person name="Saw J.H."/>
            <person name="Jorgensen S.L."/>
            <person name="Zaremba-Niedzwiedzka K."/>
            <person name="Martijn J."/>
            <person name="Lind A.E."/>
            <person name="van Eijk R."/>
            <person name="Schleper C."/>
            <person name="Guy L."/>
            <person name="Ettema T.J."/>
        </authorList>
    </citation>
    <scope>NUCLEOTIDE SEQUENCE</scope>
</reference>
<evidence type="ECO:0000313" key="1">
    <source>
        <dbReference type="EMBL" id="KKN98681.1"/>
    </source>
</evidence>
<protein>
    <submittedName>
        <fullName evidence="1">Uncharacterized protein</fullName>
    </submittedName>
</protein>
<accession>A0A0F9XHT5</accession>
<sequence>MLKKLSDIDQYEAEFLISLRFEPIVQLDYALSGVITNPEDVRAMFEQRQALLALYLDEMSCTTRHACIALTGHIHDSEEDQLIAILTSDEAEKRQYLALIDLYKKNPDRKHLAVFARKALAVGMDI</sequence>
<name>A0A0F9XHT5_9ZZZZ</name>
<gene>
    <name evidence="1" type="ORF">LCGC14_0143600</name>
</gene>